<sequence length="210" mass="23889">MVKGRWCSHAQGGFTVMKSYVEPACAELEDAANLDYRQRPRVSNFLNSEGVPKANRLIFSYYLEDFCYYLDLCASPQIIGLTPKLSFGSVFLSRKDVYEQGKAIFHANATIVCGATLVTNSHLITSRECLVRHLKQNNGAYSVTMMYNDTKINVEFFAYSYSHELALVQLVEDVSDLNILGALCIYLNRCDQQAFVFHNQLPYFTTFYFA</sequence>
<accession>A0A915E0R7</accession>
<keyword evidence="1" id="KW-1185">Reference proteome</keyword>
<organism evidence="1 2">
    <name type="scientific">Ditylenchus dipsaci</name>
    <dbReference type="NCBI Taxonomy" id="166011"/>
    <lineage>
        <taxon>Eukaryota</taxon>
        <taxon>Metazoa</taxon>
        <taxon>Ecdysozoa</taxon>
        <taxon>Nematoda</taxon>
        <taxon>Chromadorea</taxon>
        <taxon>Rhabditida</taxon>
        <taxon>Tylenchina</taxon>
        <taxon>Tylenchomorpha</taxon>
        <taxon>Sphaerularioidea</taxon>
        <taxon>Anguinidae</taxon>
        <taxon>Anguininae</taxon>
        <taxon>Ditylenchus</taxon>
    </lineage>
</organism>
<dbReference type="SUPFAM" id="SSF50494">
    <property type="entry name" value="Trypsin-like serine proteases"/>
    <property type="match status" value="1"/>
</dbReference>
<evidence type="ECO:0000313" key="2">
    <source>
        <dbReference type="WBParaSite" id="jg24976"/>
    </source>
</evidence>
<evidence type="ECO:0000313" key="1">
    <source>
        <dbReference type="Proteomes" id="UP000887574"/>
    </source>
</evidence>
<dbReference type="AlphaFoldDB" id="A0A915E0R7"/>
<name>A0A915E0R7_9BILA</name>
<protein>
    <submittedName>
        <fullName evidence="2">Peptidase S1 domain-containing protein</fullName>
    </submittedName>
</protein>
<dbReference type="WBParaSite" id="jg24976">
    <property type="protein sequence ID" value="jg24976"/>
    <property type="gene ID" value="jg24976"/>
</dbReference>
<dbReference type="InterPro" id="IPR009003">
    <property type="entry name" value="Peptidase_S1_PA"/>
</dbReference>
<reference evidence="2" key="1">
    <citation type="submission" date="2022-11" db="UniProtKB">
        <authorList>
            <consortium name="WormBaseParasite"/>
        </authorList>
    </citation>
    <scope>IDENTIFICATION</scope>
</reference>
<proteinExistence type="predicted"/>
<dbReference type="Proteomes" id="UP000887574">
    <property type="component" value="Unplaced"/>
</dbReference>